<dbReference type="PANTHER" id="PTHR34182">
    <property type="entry name" value="PROTEIN-EXPORT MEMBRANE PROTEIN SECG"/>
    <property type="match status" value="1"/>
</dbReference>
<keyword evidence="7 12" id="KW-0653">Protein transport</keyword>
<gene>
    <name evidence="14" type="ORF">SAMN05421508_103258</name>
</gene>
<keyword evidence="5 12" id="KW-1003">Cell membrane</keyword>
<dbReference type="GO" id="GO:0043952">
    <property type="term" value="P:protein transport by the Sec complex"/>
    <property type="evidence" value="ECO:0007669"/>
    <property type="project" value="TreeGrafter"/>
</dbReference>
<protein>
    <recommendedName>
        <fullName evidence="3 12">Protein-export membrane protein SecG</fullName>
    </recommendedName>
</protein>
<dbReference type="OrthoDB" id="7366942at2"/>
<evidence type="ECO:0000313" key="14">
    <source>
        <dbReference type="EMBL" id="SOD93907.1"/>
    </source>
</evidence>
<dbReference type="PRINTS" id="PR01651">
    <property type="entry name" value="SECGEXPORT"/>
</dbReference>
<dbReference type="GO" id="GO:0065002">
    <property type="term" value="P:intracellular protein transmembrane transport"/>
    <property type="evidence" value="ECO:0007669"/>
    <property type="project" value="TreeGrafter"/>
</dbReference>
<comment type="caution">
    <text evidence="12">Lacks conserved residue(s) required for the propagation of feature annotation.</text>
</comment>
<evidence type="ECO:0000256" key="13">
    <source>
        <dbReference type="SAM" id="MobiDB-lite"/>
    </source>
</evidence>
<dbReference type="Pfam" id="PF03840">
    <property type="entry name" value="SecG"/>
    <property type="match status" value="1"/>
</dbReference>
<evidence type="ECO:0000256" key="6">
    <source>
        <dbReference type="ARBA" id="ARBA00022692"/>
    </source>
</evidence>
<organism evidence="14 15">
    <name type="scientific">Caenispirillum bisanense</name>
    <dbReference type="NCBI Taxonomy" id="414052"/>
    <lineage>
        <taxon>Bacteria</taxon>
        <taxon>Pseudomonadati</taxon>
        <taxon>Pseudomonadota</taxon>
        <taxon>Alphaproteobacteria</taxon>
        <taxon>Rhodospirillales</taxon>
        <taxon>Novispirillaceae</taxon>
        <taxon>Caenispirillum</taxon>
    </lineage>
</organism>
<evidence type="ECO:0000256" key="12">
    <source>
        <dbReference type="RuleBase" id="RU365087"/>
    </source>
</evidence>
<comment type="similarity">
    <text evidence="2 12">Belongs to the SecG family.</text>
</comment>
<feature type="region of interest" description="Disordered" evidence="13">
    <location>
        <begin position="92"/>
        <end position="127"/>
    </location>
</feature>
<keyword evidence="8 12" id="KW-1133">Transmembrane helix</keyword>
<evidence type="ECO:0000256" key="10">
    <source>
        <dbReference type="ARBA" id="ARBA00023136"/>
    </source>
</evidence>
<dbReference type="InterPro" id="IPR004692">
    <property type="entry name" value="SecG"/>
</dbReference>
<evidence type="ECO:0000256" key="2">
    <source>
        <dbReference type="ARBA" id="ARBA00008445"/>
    </source>
</evidence>
<evidence type="ECO:0000256" key="4">
    <source>
        <dbReference type="ARBA" id="ARBA00022448"/>
    </source>
</evidence>
<dbReference type="GO" id="GO:0005886">
    <property type="term" value="C:plasma membrane"/>
    <property type="evidence" value="ECO:0007669"/>
    <property type="project" value="UniProtKB-SubCell"/>
</dbReference>
<keyword evidence="4 12" id="KW-0813">Transport</keyword>
<evidence type="ECO:0000256" key="7">
    <source>
        <dbReference type="ARBA" id="ARBA00022927"/>
    </source>
</evidence>
<comment type="function">
    <text evidence="11 12">Involved in protein export. Participates in an early event of protein translocation.</text>
</comment>
<accession>A0A286GEG8</accession>
<reference evidence="14 15" key="1">
    <citation type="submission" date="2017-09" db="EMBL/GenBank/DDBJ databases">
        <authorList>
            <person name="Ehlers B."/>
            <person name="Leendertz F.H."/>
        </authorList>
    </citation>
    <scope>NUCLEOTIDE SEQUENCE [LARGE SCALE GENOMIC DNA]</scope>
    <source>
        <strain evidence="14 15">USBA 140</strain>
    </source>
</reference>
<dbReference type="GO" id="GO:0015450">
    <property type="term" value="F:protein-transporting ATPase activity"/>
    <property type="evidence" value="ECO:0007669"/>
    <property type="project" value="UniProtKB-UniRule"/>
</dbReference>
<keyword evidence="10 12" id="KW-0472">Membrane</keyword>
<dbReference type="PANTHER" id="PTHR34182:SF1">
    <property type="entry name" value="PROTEIN-EXPORT MEMBRANE PROTEIN SECG"/>
    <property type="match status" value="1"/>
</dbReference>
<evidence type="ECO:0000256" key="5">
    <source>
        <dbReference type="ARBA" id="ARBA00022475"/>
    </source>
</evidence>
<comment type="subcellular location">
    <subcellularLocation>
        <location evidence="1 12">Cell membrane</location>
        <topology evidence="1 12">Multi-pass membrane protein</topology>
    </subcellularLocation>
</comment>
<dbReference type="GO" id="GO:0009306">
    <property type="term" value="P:protein secretion"/>
    <property type="evidence" value="ECO:0007669"/>
    <property type="project" value="UniProtKB-UniRule"/>
</dbReference>
<evidence type="ECO:0000313" key="15">
    <source>
        <dbReference type="Proteomes" id="UP000219621"/>
    </source>
</evidence>
<sequence length="127" mass="11987">MITVVLVIHLLICIALVGLILLQRSEGGGLGMGGGGGGGAGLMSGRAAGNALTRATGILAAGFFVTSMTLALLANQGGSRVDAILEEAPVDAPATPGLPSGGEAAPPVPGAAAPATPAAPQAPISGN</sequence>
<feature type="compositionally biased region" description="Low complexity" evidence="13">
    <location>
        <begin position="110"/>
        <end position="127"/>
    </location>
</feature>
<evidence type="ECO:0000256" key="9">
    <source>
        <dbReference type="ARBA" id="ARBA00023010"/>
    </source>
</evidence>
<dbReference type="AlphaFoldDB" id="A0A286GEG8"/>
<keyword evidence="15" id="KW-1185">Reference proteome</keyword>
<dbReference type="NCBIfam" id="TIGR00810">
    <property type="entry name" value="secG"/>
    <property type="match status" value="1"/>
</dbReference>
<name>A0A286GEG8_9PROT</name>
<keyword evidence="9 12" id="KW-0811">Translocation</keyword>
<evidence type="ECO:0000256" key="8">
    <source>
        <dbReference type="ARBA" id="ARBA00022989"/>
    </source>
</evidence>
<keyword evidence="6 12" id="KW-0812">Transmembrane</keyword>
<dbReference type="EMBL" id="OCNJ01000003">
    <property type="protein sequence ID" value="SOD93907.1"/>
    <property type="molecule type" value="Genomic_DNA"/>
</dbReference>
<proteinExistence type="inferred from homology"/>
<evidence type="ECO:0000256" key="1">
    <source>
        <dbReference type="ARBA" id="ARBA00004651"/>
    </source>
</evidence>
<dbReference type="RefSeq" id="WP_097278640.1">
    <property type="nucleotide sequence ID" value="NZ_OCNJ01000003.1"/>
</dbReference>
<evidence type="ECO:0000256" key="3">
    <source>
        <dbReference type="ARBA" id="ARBA00017876"/>
    </source>
</evidence>
<feature type="transmembrane region" description="Helical" evidence="12">
    <location>
        <begin position="51"/>
        <end position="74"/>
    </location>
</feature>
<dbReference type="Proteomes" id="UP000219621">
    <property type="component" value="Unassembled WGS sequence"/>
</dbReference>
<evidence type="ECO:0000256" key="11">
    <source>
        <dbReference type="ARBA" id="ARBA00025182"/>
    </source>
</evidence>